<protein>
    <submittedName>
        <fullName evidence="1">Uncharacterized protein</fullName>
    </submittedName>
</protein>
<dbReference type="AlphaFoldDB" id="A0A8T0PSZ9"/>
<gene>
    <name evidence="1" type="ORF">PVAP13_7NG025500</name>
</gene>
<proteinExistence type="predicted"/>
<name>A0A8T0PSZ9_PANVG</name>
<dbReference type="Proteomes" id="UP000823388">
    <property type="component" value="Chromosome 7N"/>
</dbReference>
<sequence length="82" mass="9657">MELQNIHYIAKTVDSMLRSITTHDHDVIEIDQQQDEDYKFLLRNVRKLFGMVSGVRHGRNNNHGHNYGRGRYHHDGCNCGRH</sequence>
<accession>A0A8T0PSZ9</accession>
<evidence type="ECO:0000313" key="1">
    <source>
        <dbReference type="EMBL" id="KAG2565123.1"/>
    </source>
</evidence>
<reference evidence="1" key="1">
    <citation type="submission" date="2020-05" db="EMBL/GenBank/DDBJ databases">
        <title>WGS assembly of Panicum virgatum.</title>
        <authorList>
            <person name="Lovell J.T."/>
            <person name="Jenkins J."/>
            <person name="Shu S."/>
            <person name="Juenger T.E."/>
            <person name="Schmutz J."/>
        </authorList>
    </citation>
    <scope>NUCLEOTIDE SEQUENCE</scope>
    <source>
        <strain evidence="1">AP13</strain>
    </source>
</reference>
<evidence type="ECO:0000313" key="2">
    <source>
        <dbReference type="Proteomes" id="UP000823388"/>
    </source>
</evidence>
<dbReference type="EMBL" id="CM029050">
    <property type="protein sequence ID" value="KAG2565123.1"/>
    <property type="molecule type" value="Genomic_DNA"/>
</dbReference>
<keyword evidence="2" id="KW-1185">Reference proteome</keyword>
<organism evidence="1 2">
    <name type="scientific">Panicum virgatum</name>
    <name type="common">Blackwell switchgrass</name>
    <dbReference type="NCBI Taxonomy" id="38727"/>
    <lineage>
        <taxon>Eukaryota</taxon>
        <taxon>Viridiplantae</taxon>
        <taxon>Streptophyta</taxon>
        <taxon>Embryophyta</taxon>
        <taxon>Tracheophyta</taxon>
        <taxon>Spermatophyta</taxon>
        <taxon>Magnoliopsida</taxon>
        <taxon>Liliopsida</taxon>
        <taxon>Poales</taxon>
        <taxon>Poaceae</taxon>
        <taxon>PACMAD clade</taxon>
        <taxon>Panicoideae</taxon>
        <taxon>Panicodae</taxon>
        <taxon>Paniceae</taxon>
        <taxon>Panicinae</taxon>
        <taxon>Panicum</taxon>
        <taxon>Panicum sect. Hiantes</taxon>
    </lineage>
</organism>
<comment type="caution">
    <text evidence="1">The sequence shown here is derived from an EMBL/GenBank/DDBJ whole genome shotgun (WGS) entry which is preliminary data.</text>
</comment>